<organism evidence="1 2">
    <name type="scientific">Plakobranchus ocellatus</name>
    <dbReference type="NCBI Taxonomy" id="259542"/>
    <lineage>
        <taxon>Eukaryota</taxon>
        <taxon>Metazoa</taxon>
        <taxon>Spiralia</taxon>
        <taxon>Lophotrochozoa</taxon>
        <taxon>Mollusca</taxon>
        <taxon>Gastropoda</taxon>
        <taxon>Heterobranchia</taxon>
        <taxon>Euthyneura</taxon>
        <taxon>Panpulmonata</taxon>
        <taxon>Sacoglossa</taxon>
        <taxon>Placobranchoidea</taxon>
        <taxon>Plakobranchidae</taxon>
        <taxon>Plakobranchus</taxon>
    </lineage>
</organism>
<reference evidence="1 2" key="1">
    <citation type="journal article" date="2021" name="Elife">
        <title>Chloroplast acquisition without the gene transfer in kleptoplastic sea slugs, Plakobranchus ocellatus.</title>
        <authorList>
            <person name="Maeda T."/>
            <person name="Takahashi S."/>
            <person name="Yoshida T."/>
            <person name="Shimamura S."/>
            <person name="Takaki Y."/>
            <person name="Nagai Y."/>
            <person name="Toyoda A."/>
            <person name="Suzuki Y."/>
            <person name="Arimoto A."/>
            <person name="Ishii H."/>
            <person name="Satoh N."/>
            <person name="Nishiyama T."/>
            <person name="Hasebe M."/>
            <person name="Maruyama T."/>
            <person name="Minagawa J."/>
            <person name="Obokata J."/>
            <person name="Shigenobu S."/>
        </authorList>
    </citation>
    <scope>NUCLEOTIDE SEQUENCE [LARGE SCALE GENOMIC DNA]</scope>
</reference>
<gene>
    <name evidence="1" type="ORF">PoB_002969100</name>
</gene>
<comment type="caution">
    <text evidence="1">The sequence shown here is derived from an EMBL/GenBank/DDBJ whole genome shotgun (WGS) entry which is preliminary data.</text>
</comment>
<dbReference type="Proteomes" id="UP000735302">
    <property type="component" value="Unassembled WGS sequence"/>
</dbReference>
<proteinExistence type="predicted"/>
<keyword evidence="2" id="KW-1185">Reference proteome</keyword>
<evidence type="ECO:0000313" key="1">
    <source>
        <dbReference type="EMBL" id="GFO03186.1"/>
    </source>
</evidence>
<name>A0AAV4A4N6_9GAST</name>
<evidence type="ECO:0000313" key="2">
    <source>
        <dbReference type="Proteomes" id="UP000735302"/>
    </source>
</evidence>
<sequence length="92" mass="10415">MILSWSIHLVHINYQDGGDGIVDSPNDENRSLIDNIMVKKQFQSRVNINKTGSFPGEDAGGDYGLVMMSHALRLTKNRKHRSFNRCLPSKSR</sequence>
<dbReference type="EMBL" id="BLXT01003724">
    <property type="protein sequence ID" value="GFO03186.1"/>
    <property type="molecule type" value="Genomic_DNA"/>
</dbReference>
<dbReference type="AlphaFoldDB" id="A0AAV4A4N6"/>
<accession>A0AAV4A4N6</accession>
<protein>
    <submittedName>
        <fullName evidence="1">Uncharacterized protein</fullName>
    </submittedName>
</protein>